<evidence type="ECO:0000313" key="6">
    <source>
        <dbReference type="EMBL" id="MEQ1407012.1"/>
    </source>
</evidence>
<feature type="domain" description="NodB homology" evidence="5">
    <location>
        <begin position="21"/>
        <end position="142"/>
    </location>
</feature>
<protein>
    <recommendedName>
        <fullName evidence="3">Chitooligosaccharide deacetylase</fullName>
    </recommendedName>
    <alternativeName>
        <fullName evidence="4">Nodulation protein B</fullName>
    </alternativeName>
</protein>
<comment type="caution">
    <text evidence="6">The sequence shown here is derived from an EMBL/GenBank/DDBJ whole genome shotgun (WGS) entry which is preliminary data.</text>
</comment>
<name>A0ABV0M588_9HYPH</name>
<evidence type="ECO:0000256" key="1">
    <source>
        <dbReference type="ARBA" id="ARBA00003236"/>
    </source>
</evidence>
<proteinExistence type="inferred from homology"/>
<dbReference type="CDD" id="cd10928">
    <property type="entry name" value="CE4_u4"/>
    <property type="match status" value="1"/>
</dbReference>
<evidence type="ECO:0000256" key="4">
    <source>
        <dbReference type="ARBA" id="ARBA00032976"/>
    </source>
</evidence>
<dbReference type="InterPro" id="IPR049591">
    <property type="entry name" value="CE4_u4-like"/>
</dbReference>
<sequence length="243" mass="27041">MRALDRAAENNRPITFWLRDDDATEPTNPLEQLLELTAENDVPVTLAVIPAGAGQSLSARLEDEPLVTVAVHGWSHQNHAPEGEKKQELGSHRDPAVVLAEIDQGRKRLEGLFGERAFPMLVPPWNRIDRGLLPALPPLGIQALSTFGRENGNGRIPLLNTHIDIIDWHGTRGGRSEDLLFGEVLRRIGELSGHPLDTIGILSHHLVHDASAWRFLETLFELTRGHPGCRWMRSEAIVRTAQH</sequence>
<dbReference type="EMBL" id="JBEAAL010000015">
    <property type="protein sequence ID" value="MEQ1407012.1"/>
    <property type="molecule type" value="Genomic_DNA"/>
</dbReference>
<gene>
    <name evidence="6" type="ORF">ABK249_18955</name>
</gene>
<reference evidence="6 7" key="1">
    <citation type="submission" date="2024-05" db="EMBL/GenBank/DDBJ databases">
        <title>Neorhizobium sp. Rsf11, a plant growth promoting and heavy metal resistant PAH-degrader.</title>
        <authorList>
            <person name="Golubev S.N."/>
            <person name="Muratova A.Y."/>
            <person name="Markelova M.I."/>
        </authorList>
    </citation>
    <scope>NUCLEOTIDE SEQUENCE [LARGE SCALE GENOMIC DNA]</scope>
    <source>
        <strain evidence="6 7">Rsf11</strain>
    </source>
</reference>
<evidence type="ECO:0000259" key="5">
    <source>
        <dbReference type="Pfam" id="PF01522"/>
    </source>
</evidence>
<accession>A0ABV0M588</accession>
<keyword evidence="7" id="KW-1185">Reference proteome</keyword>
<organism evidence="6 7">
    <name type="scientific">Neorhizobium phenanthreniclasticum</name>
    <dbReference type="NCBI Taxonomy" id="3157917"/>
    <lineage>
        <taxon>Bacteria</taxon>
        <taxon>Pseudomonadati</taxon>
        <taxon>Pseudomonadota</taxon>
        <taxon>Alphaproteobacteria</taxon>
        <taxon>Hyphomicrobiales</taxon>
        <taxon>Rhizobiaceae</taxon>
        <taxon>Rhizobium/Agrobacterium group</taxon>
        <taxon>Neorhizobium</taxon>
    </lineage>
</organism>
<dbReference type="InterPro" id="IPR011330">
    <property type="entry name" value="Glyco_hydro/deAcase_b/a-brl"/>
</dbReference>
<evidence type="ECO:0000313" key="7">
    <source>
        <dbReference type="Proteomes" id="UP001496627"/>
    </source>
</evidence>
<dbReference type="Proteomes" id="UP001496627">
    <property type="component" value="Unassembled WGS sequence"/>
</dbReference>
<dbReference type="SUPFAM" id="SSF88713">
    <property type="entry name" value="Glycoside hydrolase/deacetylase"/>
    <property type="match status" value="1"/>
</dbReference>
<dbReference type="InterPro" id="IPR002509">
    <property type="entry name" value="NODB_dom"/>
</dbReference>
<evidence type="ECO:0000256" key="2">
    <source>
        <dbReference type="ARBA" id="ARBA00010973"/>
    </source>
</evidence>
<dbReference type="Pfam" id="PF01522">
    <property type="entry name" value="Polysacc_deac_1"/>
    <property type="match status" value="1"/>
</dbReference>
<dbReference type="Gene3D" id="3.20.20.370">
    <property type="entry name" value="Glycoside hydrolase/deacetylase"/>
    <property type="match status" value="1"/>
</dbReference>
<comment type="similarity">
    <text evidence="2">Belongs to the polysaccharide deacetylase family.</text>
</comment>
<comment type="function">
    <text evidence="1">Is involved in generating a small heat-stable compound (Nod), an acylated oligomer of N-acetylglucosamine, that stimulates mitosis in various plant protoplasts.</text>
</comment>
<evidence type="ECO:0000256" key="3">
    <source>
        <dbReference type="ARBA" id="ARBA00020071"/>
    </source>
</evidence>